<dbReference type="Pfam" id="PF00027">
    <property type="entry name" value="cNMP_binding"/>
    <property type="match status" value="1"/>
</dbReference>
<gene>
    <name evidence="5" type="ORF">PQ455_13340</name>
</gene>
<evidence type="ECO:0000313" key="6">
    <source>
        <dbReference type="Proteomes" id="UP001220395"/>
    </source>
</evidence>
<dbReference type="InterPro" id="IPR012318">
    <property type="entry name" value="HTH_CRP"/>
</dbReference>
<evidence type="ECO:0000256" key="2">
    <source>
        <dbReference type="ARBA" id="ARBA00023125"/>
    </source>
</evidence>
<keyword evidence="6" id="KW-1185">Reference proteome</keyword>
<protein>
    <submittedName>
        <fullName evidence="5">Crp/Fnr family transcriptional regulator</fullName>
    </submittedName>
</protein>
<dbReference type="Proteomes" id="UP001220395">
    <property type="component" value="Chromosome"/>
</dbReference>
<dbReference type="EMBL" id="CP117411">
    <property type="protein sequence ID" value="WCT75465.1"/>
    <property type="molecule type" value="Genomic_DNA"/>
</dbReference>
<reference evidence="5 6" key="1">
    <citation type="submission" date="2023-02" db="EMBL/GenBank/DDBJ databases">
        <title>Genome sequence of Sphingomonas naphthae.</title>
        <authorList>
            <person name="Kim S."/>
            <person name="Heo J."/>
            <person name="Kwon S.-W."/>
        </authorList>
    </citation>
    <scope>NUCLEOTIDE SEQUENCE [LARGE SCALE GENOMIC DNA]</scope>
    <source>
        <strain evidence="5 6">KACC 18716</strain>
    </source>
</reference>
<keyword evidence="3" id="KW-0804">Transcription</keyword>
<dbReference type="Gene3D" id="1.10.10.10">
    <property type="entry name" value="Winged helix-like DNA-binding domain superfamily/Winged helix DNA-binding domain"/>
    <property type="match status" value="1"/>
</dbReference>
<organism evidence="5 6">
    <name type="scientific">Sphingomonas naphthae</name>
    <dbReference type="NCBI Taxonomy" id="1813468"/>
    <lineage>
        <taxon>Bacteria</taxon>
        <taxon>Pseudomonadati</taxon>
        <taxon>Pseudomonadota</taxon>
        <taxon>Alphaproteobacteria</taxon>
        <taxon>Sphingomonadales</taxon>
        <taxon>Sphingomonadaceae</taxon>
        <taxon>Sphingomonas</taxon>
    </lineage>
</organism>
<dbReference type="InterPro" id="IPR014710">
    <property type="entry name" value="RmlC-like_jellyroll"/>
</dbReference>
<keyword evidence="2" id="KW-0238">DNA-binding</keyword>
<dbReference type="InterPro" id="IPR018490">
    <property type="entry name" value="cNMP-bd_dom_sf"/>
</dbReference>
<dbReference type="InterPro" id="IPR000595">
    <property type="entry name" value="cNMP-bd_dom"/>
</dbReference>
<dbReference type="SUPFAM" id="SSF51206">
    <property type="entry name" value="cAMP-binding domain-like"/>
    <property type="match status" value="1"/>
</dbReference>
<proteinExistence type="predicted"/>
<dbReference type="SMART" id="SM00419">
    <property type="entry name" value="HTH_CRP"/>
    <property type="match status" value="1"/>
</dbReference>
<dbReference type="SUPFAM" id="SSF46785">
    <property type="entry name" value="Winged helix' DNA-binding domain"/>
    <property type="match status" value="1"/>
</dbReference>
<dbReference type="InterPro" id="IPR036390">
    <property type="entry name" value="WH_DNA-bd_sf"/>
</dbReference>
<dbReference type="InterPro" id="IPR036388">
    <property type="entry name" value="WH-like_DNA-bd_sf"/>
</dbReference>
<dbReference type="CDD" id="cd00038">
    <property type="entry name" value="CAP_ED"/>
    <property type="match status" value="1"/>
</dbReference>
<dbReference type="Pfam" id="PF13545">
    <property type="entry name" value="HTH_Crp_2"/>
    <property type="match status" value="1"/>
</dbReference>
<dbReference type="Gene3D" id="2.60.120.10">
    <property type="entry name" value="Jelly Rolls"/>
    <property type="match status" value="1"/>
</dbReference>
<evidence type="ECO:0000259" key="4">
    <source>
        <dbReference type="PROSITE" id="PS51063"/>
    </source>
</evidence>
<evidence type="ECO:0000256" key="1">
    <source>
        <dbReference type="ARBA" id="ARBA00023015"/>
    </source>
</evidence>
<accession>A0ABY7TR93</accession>
<evidence type="ECO:0000313" key="5">
    <source>
        <dbReference type="EMBL" id="WCT75465.1"/>
    </source>
</evidence>
<dbReference type="PROSITE" id="PS51063">
    <property type="entry name" value="HTH_CRP_2"/>
    <property type="match status" value="1"/>
</dbReference>
<name>A0ABY7TR93_9SPHN</name>
<keyword evidence="1" id="KW-0805">Transcription regulation</keyword>
<sequence>MLTERFLCNRRRRELSKEELEVVEGAIAEVRTIPPRSQVVTAGKPIHASTLLVEGLMCRYMDDRAGNRQIVAIHIPGDFVDLHGFPLKHLDHDVATITSCKVACVPHENLETIIGTHPHLSRQLWFSTLMDAAMHREWTFRLGRLDANQRIAHLFCELYCRMNAVGLAKDGSFSLAITQQDVGETCGITSVHVNRALRNLRNDGLVTFRSKKVVIPDRAKLAKLADFEPNYLFFDPDFEALS</sequence>
<evidence type="ECO:0000256" key="3">
    <source>
        <dbReference type="ARBA" id="ARBA00023163"/>
    </source>
</evidence>
<feature type="domain" description="HTH crp-type" evidence="4">
    <location>
        <begin position="145"/>
        <end position="219"/>
    </location>
</feature>